<feature type="compositionally biased region" description="Polar residues" evidence="1">
    <location>
        <begin position="107"/>
        <end position="125"/>
    </location>
</feature>
<evidence type="ECO:0000256" key="1">
    <source>
        <dbReference type="SAM" id="MobiDB-lite"/>
    </source>
</evidence>
<accession>A0A1X7U0Y9</accession>
<dbReference type="InParanoid" id="A0A1X7U0Y9"/>
<proteinExistence type="predicted"/>
<sequence length="125" mass="13744">GINNAVADALSRVELNQVEKNPPIIDLEAMAAAQAYSSISTHVVVRRDSVKRPLQCPYDGPYKVLNKYFTIDLQGKHDNVSIDQLKPAYFESLNSVSSHHNSSTHSPTALSFSDTARSDTNVTRT</sequence>
<feature type="compositionally biased region" description="Low complexity" evidence="1">
    <location>
        <begin position="96"/>
        <end position="106"/>
    </location>
</feature>
<name>A0A1X7U0Y9_AMPQE</name>
<feature type="region of interest" description="Disordered" evidence="1">
    <location>
        <begin position="96"/>
        <end position="125"/>
    </location>
</feature>
<dbReference type="PANTHER" id="PTHR38681">
    <property type="entry name" value="RETROVIRUS-RELATED POL POLYPROTEIN FROM TRANSPOSON 412-LIKE PROTEIN-RELATED"/>
    <property type="match status" value="1"/>
</dbReference>
<dbReference type="PANTHER" id="PTHR38681:SF1">
    <property type="entry name" value="RETROVIRUS-RELATED POL POLYPROTEIN FROM TRANSPOSON 412-LIKE PROTEIN"/>
    <property type="match status" value="1"/>
</dbReference>
<dbReference type="OrthoDB" id="6279146at2759"/>
<protein>
    <submittedName>
        <fullName evidence="2">Uncharacterized protein</fullName>
    </submittedName>
</protein>
<dbReference type="AlphaFoldDB" id="A0A1X7U0Y9"/>
<reference evidence="2" key="1">
    <citation type="submission" date="2017-05" db="UniProtKB">
        <authorList>
            <consortium name="EnsemblMetazoa"/>
        </authorList>
    </citation>
    <scope>IDENTIFICATION</scope>
</reference>
<evidence type="ECO:0000313" key="2">
    <source>
        <dbReference type="EnsemblMetazoa" id="Aqu2.1.21143_001"/>
    </source>
</evidence>
<dbReference type="EnsemblMetazoa" id="Aqu2.1.21143_001">
    <property type="protein sequence ID" value="Aqu2.1.21143_001"/>
    <property type="gene ID" value="Aqu2.1.21143"/>
</dbReference>
<organism evidence="2">
    <name type="scientific">Amphimedon queenslandica</name>
    <name type="common">Sponge</name>
    <dbReference type="NCBI Taxonomy" id="400682"/>
    <lineage>
        <taxon>Eukaryota</taxon>
        <taxon>Metazoa</taxon>
        <taxon>Porifera</taxon>
        <taxon>Demospongiae</taxon>
        <taxon>Heteroscleromorpha</taxon>
        <taxon>Haplosclerida</taxon>
        <taxon>Niphatidae</taxon>
        <taxon>Amphimedon</taxon>
    </lineage>
</organism>